<feature type="transmembrane region" description="Helical" evidence="6">
    <location>
        <begin position="368"/>
        <end position="385"/>
    </location>
</feature>
<feature type="transmembrane region" description="Helical" evidence="6">
    <location>
        <begin position="406"/>
        <end position="428"/>
    </location>
</feature>
<keyword evidence="2" id="KW-1003">Cell membrane</keyword>
<dbReference type="AlphaFoldDB" id="A0A1I2EA42"/>
<evidence type="ECO:0000256" key="4">
    <source>
        <dbReference type="ARBA" id="ARBA00022989"/>
    </source>
</evidence>
<dbReference type="InterPro" id="IPR052159">
    <property type="entry name" value="Competence_DNA_uptake"/>
</dbReference>
<evidence type="ECO:0000313" key="9">
    <source>
        <dbReference type="EMBL" id="SFE89348.1"/>
    </source>
</evidence>
<keyword evidence="10" id="KW-1185">Reference proteome</keyword>
<dbReference type="InterPro" id="IPR004477">
    <property type="entry name" value="ComEC_N"/>
</dbReference>
<evidence type="ECO:0000259" key="7">
    <source>
        <dbReference type="Pfam" id="PF03772"/>
    </source>
</evidence>
<evidence type="ECO:0000256" key="6">
    <source>
        <dbReference type="SAM" id="Phobius"/>
    </source>
</evidence>
<dbReference type="GO" id="GO:0005886">
    <property type="term" value="C:plasma membrane"/>
    <property type="evidence" value="ECO:0007669"/>
    <property type="project" value="UniProtKB-SubCell"/>
</dbReference>
<dbReference type="STRING" id="1003.SAMN04488541_100963"/>
<dbReference type="OrthoDB" id="9761531at2"/>
<feature type="transmembrane region" description="Helical" evidence="6">
    <location>
        <begin position="434"/>
        <end position="451"/>
    </location>
</feature>
<evidence type="ECO:0000256" key="3">
    <source>
        <dbReference type="ARBA" id="ARBA00022692"/>
    </source>
</evidence>
<reference evidence="9 10" key="1">
    <citation type="submission" date="2016-10" db="EMBL/GenBank/DDBJ databases">
        <authorList>
            <person name="de Groot N.N."/>
        </authorList>
    </citation>
    <scope>NUCLEOTIDE SEQUENCE [LARGE SCALE GENOMIC DNA]</scope>
    <source>
        <strain>GEY</strain>
        <strain evidence="10">DSM 9560</strain>
    </source>
</reference>
<evidence type="ECO:0000259" key="8">
    <source>
        <dbReference type="Pfam" id="PF13567"/>
    </source>
</evidence>
<dbReference type="InterPro" id="IPR025405">
    <property type="entry name" value="DUF4131"/>
</dbReference>
<keyword evidence="4 6" id="KW-1133">Transmembrane helix</keyword>
<feature type="transmembrane region" description="Helical" evidence="6">
    <location>
        <begin position="458"/>
        <end position="479"/>
    </location>
</feature>
<sequence length="719" mass="82962">MKWSATPFVRIVLALIVGILLYAYFDLSSPFWTVLCVLFSVSYVFVLYFTTPVQKRKWNFAFGLLALLATTLFGISITHQKKEIHWEQHFSNLCDSISYYEAIVSEEPQEKTNHFKIELTVKKVFCQNIWKEAKGNILLYIKKSEAKTASLKSLQYGDRLLIVGSPQATSPPPNPQQFDFQRYLANQQIYHQQFIEADKFRILGHAPPNRIVELAIQLRQKASLALQNAIHEQEEYAVVSALVLGIKDHLDNAIRSTYSHTGAMHVLAVSGLHVGILFQILTWLLAWIKKSKKYGNWIFLSIVLLCLWFYALLTGLSPSVLRAVIMFSLVALANTIQRNSSIYNTIAISAFLILCYDPYLLFSVSFQLSYTALLAIIYFQPKIFHCWHIEDSFPHMNKWLFQTIKFFWSITCVSLAAQLGTFPIGLFYFHQFPVYFLFSNLVVIPLATVIFSGSLLTLLFSWVPFLAVGIGFLVEKVVWLQNEALFFMEHLPYAVIEGIHISLGETLLIYTTILLLAMLFAFQKISYLYYAVACTVLFFISQMQEFFEQKNQAIFYIFHSGKVLNMNFLEGNQNIMLADSSLIYDDYQVRNLFYNYWSYKGVSPEKVKYFNISSLENGFPIPFYREKELVLFSYHQKKILWLLEKTEIDLPSADFLLISKNAVRDVEKLDFSKFKTIILDASNSYYNSKKLSSQAKKLGMSLYIIREQGAFIKELANDN</sequence>
<dbReference type="Pfam" id="PF13567">
    <property type="entry name" value="DUF4131"/>
    <property type="match status" value="1"/>
</dbReference>
<gene>
    <name evidence="9" type="ORF">SAMN04488541_100963</name>
</gene>
<comment type="subcellular location">
    <subcellularLocation>
        <location evidence="1">Cell membrane</location>
        <topology evidence="1">Multi-pass membrane protein</topology>
    </subcellularLocation>
</comment>
<feature type="domain" description="ComEC/Rec2-related protein" evidence="7">
    <location>
        <begin position="242"/>
        <end position="521"/>
    </location>
</feature>
<organism evidence="9 10">
    <name type="scientific">Thermoflexibacter ruber</name>
    <dbReference type="NCBI Taxonomy" id="1003"/>
    <lineage>
        <taxon>Bacteria</taxon>
        <taxon>Pseudomonadati</taxon>
        <taxon>Bacteroidota</taxon>
        <taxon>Cytophagia</taxon>
        <taxon>Cytophagales</taxon>
        <taxon>Thermoflexibacteraceae</taxon>
        <taxon>Thermoflexibacter</taxon>
    </lineage>
</organism>
<dbReference type="PANTHER" id="PTHR30619:SF1">
    <property type="entry name" value="RECOMBINATION PROTEIN 2"/>
    <property type="match status" value="1"/>
</dbReference>
<dbReference type="PANTHER" id="PTHR30619">
    <property type="entry name" value="DNA INTERNALIZATION/COMPETENCE PROTEIN COMEC/REC2"/>
    <property type="match status" value="1"/>
</dbReference>
<evidence type="ECO:0000256" key="2">
    <source>
        <dbReference type="ARBA" id="ARBA00022475"/>
    </source>
</evidence>
<keyword evidence="5 6" id="KW-0472">Membrane</keyword>
<feature type="transmembrane region" description="Helical" evidence="6">
    <location>
        <begin position="499"/>
        <end position="520"/>
    </location>
</feature>
<feature type="transmembrane region" description="Helical" evidence="6">
    <location>
        <begin position="527"/>
        <end position="544"/>
    </location>
</feature>
<accession>A0A1I2EA42</accession>
<protein>
    <submittedName>
        <fullName evidence="9">Competence protein ComEC</fullName>
    </submittedName>
</protein>
<proteinExistence type="predicted"/>
<dbReference type="NCBIfam" id="TIGR00360">
    <property type="entry name" value="ComEC_N-term"/>
    <property type="match status" value="1"/>
</dbReference>
<feature type="domain" description="DUF4131" evidence="8">
    <location>
        <begin position="27"/>
        <end position="197"/>
    </location>
</feature>
<dbReference type="RefSeq" id="WP_091542193.1">
    <property type="nucleotide sequence ID" value="NZ_FONY01000009.1"/>
</dbReference>
<dbReference type="Proteomes" id="UP000199513">
    <property type="component" value="Unassembled WGS sequence"/>
</dbReference>
<feature type="transmembrane region" description="Helical" evidence="6">
    <location>
        <begin position="262"/>
        <end position="287"/>
    </location>
</feature>
<evidence type="ECO:0000313" key="10">
    <source>
        <dbReference type="Proteomes" id="UP000199513"/>
    </source>
</evidence>
<keyword evidence="3 6" id="KW-0812">Transmembrane</keyword>
<feature type="transmembrane region" description="Helical" evidence="6">
    <location>
        <begin position="294"/>
        <end position="313"/>
    </location>
</feature>
<evidence type="ECO:0000256" key="1">
    <source>
        <dbReference type="ARBA" id="ARBA00004651"/>
    </source>
</evidence>
<feature type="transmembrane region" description="Helical" evidence="6">
    <location>
        <begin position="7"/>
        <end position="25"/>
    </location>
</feature>
<dbReference type="EMBL" id="FONY01000009">
    <property type="protein sequence ID" value="SFE89348.1"/>
    <property type="molecule type" value="Genomic_DNA"/>
</dbReference>
<feature type="transmembrane region" description="Helical" evidence="6">
    <location>
        <begin position="31"/>
        <end position="51"/>
    </location>
</feature>
<evidence type="ECO:0000256" key="5">
    <source>
        <dbReference type="ARBA" id="ARBA00023136"/>
    </source>
</evidence>
<dbReference type="Pfam" id="PF03772">
    <property type="entry name" value="Competence"/>
    <property type="match status" value="1"/>
</dbReference>
<feature type="transmembrane region" description="Helical" evidence="6">
    <location>
        <begin position="58"/>
        <end position="77"/>
    </location>
</feature>
<name>A0A1I2EA42_9BACT</name>